<protein>
    <submittedName>
        <fullName evidence="9">Rod shape-determining protein MreD</fullName>
    </submittedName>
</protein>
<evidence type="ECO:0000256" key="4">
    <source>
        <dbReference type="ARBA" id="ARBA00022692"/>
    </source>
</evidence>
<dbReference type="GO" id="GO:0008360">
    <property type="term" value="P:regulation of cell shape"/>
    <property type="evidence" value="ECO:0007669"/>
    <property type="project" value="UniProtKB-KW"/>
</dbReference>
<feature type="transmembrane region" description="Helical" evidence="8">
    <location>
        <begin position="160"/>
        <end position="179"/>
    </location>
</feature>
<dbReference type="PANTHER" id="PTHR37484:SF1">
    <property type="entry name" value="ROD SHAPE-DETERMINING PROTEIN MRED"/>
    <property type="match status" value="1"/>
</dbReference>
<evidence type="ECO:0000313" key="9">
    <source>
        <dbReference type="EMBL" id="PVY68117.1"/>
    </source>
</evidence>
<keyword evidence="4 8" id="KW-0812">Transmembrane</keyword>
<dbReference type="Pfam" id="PF04093">
    <property type="entry name" value="MreD"/>
    <property type="match status" value="1"/>
</dbReference>
<evidence type="ECO:0000256" key="6">
    <source>
        <dbReference type="ARBA" id="ARBA00022989"/>
    </source>
</evidence>
<evidence type="ECO:0000256" key="1">
    <source>
        <dbReference type="ARBA" id="ARBA00004651"/>
    </source>
</evidence>
<dbReference type="STRING" id="1231391.GCA_000308195_02964"/>
<keyword evidence="5" id="KW-0133">Cell shape</keyword>
<comment type="caution">
    <text evidence="9">The sequence shown here is derived from an EMBL/GenBank/DDBJ whole genome shotgun (WGS) entry which is preliminary data.</text>
</comment>
<evidence type="ECO:0000256" key="5">
    <source>
        <dbReference type="ARBA" id="ARBA00022960"/>
    </source>
</evidence>
<sequence length="194" mass="21998">MNQHRPNNSRAALPVQRRSSLSSLEPIDVTPFRRPSGWLFIWSTILVVWLISLLPWRLWQPAPDLLLLVILFWCLNEPRRIGLTTAFVFGLLMDVHDAGLLGEQALNYVLAAYGAIILTRRLQRFSALAQAVHMLPVVVVSEAVTRIIHAWLAGEWTGWAWLWSALFTVALWPLADILLHLPQRRQDEIDAGAG</sequence>
<keyword evidence="3" id="KW-1003">Cell membrane</keyword>
<reference evidence="9 10" key="1">
    <citation type="submission" date="2018-04" db="EMBL/GenBank/DDBJ databases">
        <title>Genomic Encyclopedia of Type Strains, Phase IV (KMG-IV): sequencing the most valuable type-strain genomes for metagenomic binning, comparative biology and taxonomic classification.</title>
        <authorList>
            <person name="Goeker M."/>
        </authorList>
    </citation>
    <scope>NUCLEOTIDE SEQUENCE [LARGE SCALE GENOMIC DNA]</scope>
    <source>
        <strain evidence="9 10">DSM 10065</strain>
    </source>
</reference>
<evidence type="ECO:0000256" key="8">
    <source>
        <dbReference type="SAM" id="Phobius"/>
    </source>
</evidence>
<evidence type="ECO:0000313" key="10">
    <source>
        <dbReference type="Proteomes" id="UP000246145"/>
    </source>
</evidence>
<proteinExistence type="inferred from homology"/>
<dbReference type="RefSeq" id="WP_116517360.1">
    <property type="nucleotide sequence ID" value="NZ_JACCEX010000001.1"/>
</dbReference>
<dbReference type="InterPro" id="IPR026034">
    <property type="entry name" value="MreD_proteobac"/>
</dbReference>
<keyword evidence="6 8" id="KW-1133">Transmembrane helix</keyword>
<comment type="subcellular location">
    <subcellularLocation>
        <location evidence="1">Cell membrane</location>
        <topology evidence="1">Multi-pass membrane protein</topology>
    </subcellularLocation>
</comment>
<evidence type="ECO:0000256" key="7">
    <source>
        <dbReference type="ARBA" id="ARBA00023136"/>
    </source>
</evidence>
<feature type="transmembrane region" description="Helical" evidence="8">
    <location>
        <begin position="39"/>
        <end position="58"/>
    </location>
</feature>
<dbReference type="Proteomes" id="UP000246145">
    <property type="component" value="Unassembled WGS sequence"/>
</dbReference>
<dbReference type="OrthoDB" id="5297408at2"/>
<organism evidence="9 10">
    <name type="scientific">Pusillimonas noertemannii</name>
    <dbReference type="NCBI Taxonomy" id="305977"/>
    <lineage>
        <taxon>Bacteria</taxon>
        <taxon>Pseudomonadati</taxon>
        <taxon>Pseudomonadota</taxon>
        <taxon>Betaproteobacteria</taxon>
        <taxon>Burkholderiales</taxon>
        <taxon>Alcaligenaceae</taxon>
        <taxon>Pusillimonas</taxon>
    </lineage>
</organism>
<dbReference type="InterPro" id="IPR007227">
    <property type="entry name" value="Cell_shape_determining_MreD"/>
</dbReference>
<evidence type="ECO:0000256" key="2">
    <source>
        <dbReference type="ARBA" id="ARBA00007776"/>
    </source>
</evidence>
<evidence type="ECO:0000256" key="3">
    <source>
        <dbReference type="ARBA" id="ARBA00022475"/>
    </source>
</evidence>
<dbReference type="EMBL" id="QEKO01000001">
    <property type="protein sequence ID" value="PVY68117.1"/>
    <property type="molecule type" value="Genomic_DNA"/>
</dbReference>
<feature type="transmembrane region" description="Helical" evidence="8">
    <location>
        <begin position="105"/>
        <end position="122"/>
    </location>
</feature>
<dbReference type="PANTHER" id="PTHR37484">
    <property type="entry name" value="ROD SHAPE-DETERMINING PROTEIN MRED"/>
    <property type="match status" value="1"/>
</dbReference>
<dbReference type="GO" id="GO:0005886">
    <property type="term" value="C:plasma membrane"/>
    <property type="evidence" value="ECO:0007669"/>
    <property type="project" value="UniProtKB-SubCell"/>
</dbReference>
<dbReference type="AlphaFoldDB" id="A0A2U1CQF4"/>
<accession>A0A2U1CQF4</accession>
<comment type="similarity">
    <text evidence="2">Belongs to the MreD family.</text>
</comment>
<keyword evidence="10" id="KW-1185">Reference proteome</keyword>
<feature type="transmembrane region" description="Helical" evidence="8">
    <location>
        <begin position="134"/>
        <end position="154"/>
    </location>
</feature>
<dbReference type="NCBIfam" id="TIGR03426">
    <property type="entry name" value="shape_MreD"/>
    <property type="match status" value="1"/>
</dbReference>
<gene>
    <name evidence="9" type="ORF">C7440_0506</name>
</gene>
<name>A0A2U1CQF4_9BURK</name>
<keyword evidence="7 8" id="KW-0472">Membrane</keyword>